<gene>
    <name evidence="1" type="ORF">HUG15_11245</name>
</gene>
<dbReference type="Gene3D" id="2.30.30.430">
    <property type="entry name" value="Kinase associated protein B domain"/>
    <property type="match status" value="1"/>
</dbReference>
<dbReference type="Pfam" id="PF08810">
    <property type="entry name" value="KapB"/>
    <property type="match status" value="1"/>
</dbReference>
<dbReference type="InterPro" id="IPR014916">
    <property type="entry name" value="KapB"/>
</dbReference>
<sequence>MIIQGKYKTGVYVGEKIEEKGDRTLLKVLAVLKHPLQGDLHQGFDTNVPLFHERNALSQYEKTWVPTVTVQAYDQDIPDYKESLRTALDEEMKKMKARNDEFGNEALKSLEKLETRYKFDS</sequence>
<reference evidence="1 2" key="1">
    <citation type="submission" date="2020-06" db="EMBL/GenBank/DDBJ databases">
        <title>Genomic analysis of Salicibibacter sp. NKC5-3.</title>
        <authorList>
            <person name="Oh Y.J."/>
        </authorList>
    </citation>
    <scope>NUCLEOTIDE SEQUENCE [LARGE SCALE GENOMIC DNA]</scope>
    <source>
        <strain evidence="1 2">NKC5-3</strain>
    </source>
</reference>
<dbReference type="KEGG" id="scia:HUG15_11245"/>
<organism evidence="1 2">
    <name type="scientific">Salicibibacter cibarius</name>
    <dbReference type="NCBI Taxonomy" id="2743000"/>
    <lineage>
        <taxon>Bacteria</taxon>
        <taxon>Bacillati</taxon>
        <taxon>Bacillota</taxon>
        <taxon>Bacilli</taxon>
        <taxon>Bacillales</taxon>
        <taxon>Bacillaceae</taxon>
        <taxon>Salicibibacter</taxon>
    </lineage>
</organism>
<accession>A0A7T6Z4A0</accession>
<dbReference type="EMBL" id="CP054705">
    <property type="protein sequence ID" value="QQK76076.1"/>
    <property type="molecule type" value="Genomic_DNA"/>
</dbReference>
<evidence type="ECO:0000313" key="1">
    <source>
        <dbReference type="EMBL" id="QQK76076.1"/>
    </source>
</evidence>
<keyword evidence="1" id="KW-0418">Kinase</keyword>
<name>A0A7T6Z4A0_9BACI</name>
<proteinExistence type="predicted"/>
<dbReference type="SMART" id="SM01298">
    <property type="entry name" value="KapB"/>
    <property type="match status" value="1"/>
</dbReference>
<dbReference type="RefSeq" id="WP_200128704.1">
    <property type="nucleotide sequence ID" value="NZ_CP054705.1"/>
</dbReference>
<dbReference type="InterPro" id="IPR038080">
    <property type="entry name" value="KapB_sf"/>
</dbReference>
<protein>
    <submittedName>
        <fullName evidence="1">Kinase</fullName>
    </submittedName>
</protein>
<dbReference type="SUPFAM" id="SSF141251">
    <property type="entry name" value="Kinase-associated protein B-like"/>
    <property type="match status" value="1"/>
</dbReference>
<evidence type="ECO:0000313" key="2">
    <source>
        <dbReference type="Proteomes" id="UP000595823"/>
    </source>
</evidence>
<dbReference type="Proteomes" id="UP000595823">
    <property type="component" value="Chromosome"/>
</dbReference>
<keyword evidence="1" id="KW-0808">Transferase</keyword>
<keyword evidence="2" id="KW-1185">Reference proteome</keyword>
<dbReference type="GO" id="GO:0016301">
    <property type="term" value="F:kinase activity"/>
    <property type="evidence" value="ECO:0007669"/>
    <property type="project" value="UniProtKB-KW"/>
</dbReference>
<dbReference type="AlphaFoldDB" id="A0A7T6Z4A0"/>